<evidence type="ECO:0000256" key="6">
    <source>
        <dbReference type="ARBA" id="ARBA00023136"/>
    </source>
</evidence>
<keyword evidence="4" id="KW-0378">Hydrolase</keyword>
<feature type="transmembrane region" description="Helical" evidence="7">
    <location>
        <begin position="107"/>
        <end position="127"/>
    </location>
</feature>
<evidence type="ECO:0000313" key="9">
    <source>
        <dbReference type="EMBL" id="CVK16942.1"/>
    </source>
</evidence>
<dbReference type="InterPro" id="IPR022764">
    <property type="entry name" value="Peptidase_S54_rhomboid_dom"/>
</dbReference>
<evidence type="ECO:0000313" key="10">
    <source>
        <dbReference type="Proteomes" id="UP000182761"/>
    </source>
</evidence>
<dbReference type="STRING" id="1586267.GCA_001418685_01809"/>
<dbReference type="EMBL" id="FCOR01000013">
    <property type="protein sequence ID" value="CVK16942.1"/>
    <property type="molecule type" value="Genomic_DNA"/>
</dbReference>
<evidence type="ECO:0000256" key="1">
    <source>
        <dbReference type="ARBA" id="ARBA00004141"/>
    </source>
</evidence>
<evidence type="ECO:0000256" key="4">
    <source>
        <dbReference type="ARBA" id="ARBA00022801"/>
    </source>
</evidence>
<sequence length="222" mass="25282">MESSNIIVIGIIIITGLISFKGFNDQIFFNRYKFNIDTILKGKQWDRMVTSAFLHGDIAHLFFNMYTFYFFSNFILNYGVPFFIITYFGSIIIGNFLALWMHKNNPYYSAIGASGGVSGILFASIILNSQISIGIFPLPFSIPGWIFGIIYLTYSLYGMKTQLGNIGHDAHLGGAIFGILSGLGFVIMYPYYPLINFRPLYLLFMLIPLIYLIYLAFNKYND</sequence>
<dbReference type="RefSeq" id="WP_055426124.1">
    <property type="nucleotide sequence ID" value="NZ_FCOR01000013.1"/>
</dbReference>
<dbReference type="PANTHER" id="PTHR43731">
    <property type="entry name" value="RHOMBOID PROTEASE"/>
    <property type="match status" value="1"/>
</dbReference>
<accession>A0A0X3ARG5</accession>
<evidence type="ECO:0000256" key="3">
    <source>
        <dbReference type="ARBA" id="ARBA00022692"/>
    </source>
</evidence>
<protein>
    <submittedName>
        <fullName evidence="9">Membrane associated serine protease, rhomboid family</fullName>
    </submittedName>
</protein>
<dbReference type="GO" id="GO:0004252">
    <property type="term" value="F:serine-type endopeptidase activity"/>
    <property type="evidence" value="ECO:0007669"/>
    <property type="project" value="InterPro"/>
</dbReference>
<dbReference type="GO" id="GO:0016020">
    <property type="term" value="C:membrane"/>
    <property type="evidence" value="ECO:0007669"/>
    <property type="project" value="UniProtKB-SubCell"/>
</dbReference>
<feature type="transmembrane region" description="Helical" evidence="7">
    <location>
        <begin position="133"/>
        <end position="157"/>
    </location>
</feature>
<feature type="transmembrane region" description="Helical" evidence="7">
    <location>
        <begin position="78"/>
        <end position="100"/>
    </location>
</feature>
<dbReference type="InterPro" id="IPR035952">
    <property type="entry name" value="Rhomboid-like_sf"/>
</dbReference>
<evidence type="ECO:0000256" key="5">
    <source>
        <dbReference type="ARBA" id="ARBA00022989"/>
    </source>
</evidence>
<keyword evidence="6 7" id="KW-0472">Membrane</keyword>
<evidence type="ECO:0000256" key="7">
    <source>
        <dbReference type="SAM" id="Phobius"/>
    </source>
</evidence>
<evidence type="ECO:0000256" key="2">
    <source>
        <dbReference type="ARBA" id="ARBA00009045"/>
    </source>
</evidence>
<dbReference type="GO" id="GO:0006508">
    <property type="term" value="P:proteolysis"/>
    <property type="evidence" value="ECO:0007669"/>
    <property type="project" value="UniProtKB-KW"/>
</dbReference>
<dbReference type="Proteomes" id="UP000182761">
    <property type="component" value="Unassembled WGS sequence"/>
</dbReference>
<dbReference type="Pfam" id="PF01694">
    <property type="entry name" value="Rhomboid"/>
    <property type="match status" value="1"/>
</dbReference>
<comment type="similarity">
    <text evidence="2">Belongs to the peptidase S54 family.</text>
</comment>
<dbReference type="AlphaFoldDB" id="A0A0X3ARG5"/>
<dbReference type="Gene3D" id="1.20.1540.10">
    <property type="entry name" value="Rhomboid-like"/>
    <property type="match status" value="1"/>
</dbReference>
<evidence type="ECO:0000259" key="8">
    <source>
        <dbReference type="Pfam" id="PF01694"/>
    </source>
</evidence>
<dbReference type="SUPFAM" id="SSF144091">
    <property type="entry name" value="Rhomboid-like"/>
    <property type="match status" value="1"/>
</dbReference>
<keyword evidence="3 7" id="KW-0812">Transmembrane</keyword>
<feature type="transmembrane region" description="Helical" evidence="7">
    <location>
        <begin position="169"/>
        <end position="192"/>
    </location>
</feature>
<dbReference type="OrthoDB" id="9807874at2"/>
<dbReference type="PANTHER" id="PTHR43731:SF14">
    <property type="entry name" value="PRESENILIN-ASSOCIATED RHOMBOID-LIKE PROTEIN, MITOCHONDRIAL"/>
    <property type="match status" value="1"/>
</dbReference>
<dbReference type="InterPro" id="IPR050925">
    <property type="entry name" value="Rhomboid_protease_S54"/>
</dbReference>
<name>A0A0X3ARG5_9FLAO</name>
<proteinExistence type="inferred from homology"/>
<feature type="transmembrane region" description="Helical" evidence="7">
    <location>
        <begin position="198"/>
        <end position="217"/>
    </location>
</feature>
<keyword evidence="5 7" id="KW-1133">Transmembrane helix</keyword>
<keyword evidence="9" id="KW-0645">Protease</keyword>
<feature type="transmembrane region" description="Helical" evidence="7">
    <location>
        <begin position="52"/>
        <end position="72"/>
    </location>
</feature>
<keyword evidence="10" id="KW-1185">Reference proteome</keyword>
<reference evidence="9 10" key="1">
    <citation type="submission" date="2016-01" db="EMBL/GenBank/DDBJ databases">
        <authorList>
            <person name="McClelland M."/>
            <person name="Jain A."/>
            <person name="Saraogi P."/>
            <person name="Mendelson R."/>
            <person name="Westerman R."/>
            <person name="SanMiguel P."/>
            <person name="Csonka L."/>
        </authorList>
    </citation>
    <scope>NUCLEOTIDE SEQUENCE [LARGE SCALE GENOMIC DNA]</scope>
    <source>
        <strain evidence="9 10">R-53146</strain>
    </source>
</reference>
<gene>
    <name evidence="9" type="ORF">Ga0061079_11316</name>
</gene>
<comment type="subcellular location">
    <subcellularLocation>
        <location evidence="1">Membrane</location>
        <topology evidence="1">Multi-pass membrane protein</topology>
    </subcellularLocation>
</comment>
<feature type="domain" description="Peptidase S54 rhomboid" evidence="8">
    <location>
        <begin position="43"/>
        <end position="184"/>
    </location>
</feature>
<feature type="transmembrane region" description="Helical" evidence="7">
    <location>
        <begin position="6"/>
        <end position="23"/>
    </location>
</feature>
<organism evidence="9 10">
    <name type="scientific">Apibacter mensalis</name>
    <dbReference type="NCBI Taxonomy" id="1586267"/>
    <lineage>
        <taxon>Bacteria</taxon>
        <taxon>Pseudomonadati</taxon>
        <taxon>Bacteroidota</taxon>
        <taxon>Flavobacteriia</taxon>
        <taxon>Flavobacteriales</taxon>
        <taxon>Weeksellaceae</taxon>
        <taxon>Apibacter</taxon>
    </lineage>
</organism>